<dbReference type="Gene3D" id="1.10.10.10">
    <property type="entry name" value="Winged helix-like DNA-binding domain superfamily/Winged helix DNA-binding domain"/>
    <property type="match status" value="1"/>
</dbReference>
<sequence length="519" mass="59067">MLTYSFDDRGMDFLYEHLYKEIKNDILMGNLKAHEKLPSKRALAAHLNVSVVTVENAYSQLLAEGYIYSKPKSGFYVCDVKAEDADVVGVRNAYDIGVYKNSTSGYAAKDDSVQTTTSDGPDVSYMSGIRSKDYVTEHTHVTREHAEAPDQNRFFADFVNNSTLSENFPFSTWTKLMRETMMDDREKLMKRSPSGGIFELRKAIADYLYQFRGMSVSPNQIIVGAGTEYLYGLIIQLLGRGSVYGVENPGYQKIQHIYDAYQVKCCYIDMDESGVNIDSLENSGADVVHISPSHHFPTGTVTPASRRYELLGWAAKQEGRYIIEDEYDSEFRLVGNPIPALQSIDASDKVIYMNTFSKSLSSTIRISYMVLPIPLMVRYNHVLSFYACTVSNFDQYTLTRFIQEGYLEKHINRMRKFYRNSRDRILGCIRSHRLYPQVKIKEENAGLHFLMEIDTSYTDKEMVDRAAAAGINISSLSQYCHGKEQENSHTLVINYSGIEEDIIEEACDRLLESVVRLTT</sequence>
<evidence type="ECO:0000256" key="3">
    <source>
        <dbReference type="ARBA" id="ARBA00023015"/>
    </source>
</evidence>
<protein>
    <submittedName>
        <fullName evidence="7">PLP-dependent aminotransferase family protein</fullName>
    </submittedName>
</protein>
<proteinExistence type="inferred from homology"/>
<dbReference type="Proteomes" id="UP000283295">
    <property type="component" value="Unassembled WGS sequence"/>
</dbReference>
<dbReference type="GO" id="GO:0008483">
    <property type="term" value="F:transaminase activity"/>
    <property type="evidence" value="ECO:0007669"/>
    <property type="project" value="UniProtKB-KW"/>
</dbReference>
<organism evidence="7 8">
    <name type="scientific">Coprococcus eutactus</name>
    <dbReference type="NCBI Taxonomy" id="33043"/>
    <lineage>
        <taxon>Bacteria</taxon>
        <taxon>Bacillati</taxon>
        <taxon>Bacillota</taxon>
        <taxon>Clostridia</taxon>
        <taxon>Lachnospirales</taxon>
        <taxon>Lachnospiraceae</taxon>
        <taxon>Coprococcus</taxon>
    </lineage>
</organism>
<dbReference type="SUPFAM" id="SSF53383">
    <property type="entry name" value="PLP-dependent transferases"/>
    <property type="match status" value="1"/>
</dbReference>
<dbReference type="GO" id="GO:0030170">
    <property type="term" value="F:pyridoxal phosphate binding"/>
    <property type="evidence" value="ECO:0007669"/>
    <property type="project" value="InterPro"/>
</dbReference>
<keyword evidence="2" id="KW-0663">Pyridoxal phosphate</keyword>
<dbReference type="Pfam" id="PF00155">
    <property type="entry name" value="Aminotran_1_2"/>
    <property type="match status" value="1"/>
</dbReference>
<gene>
    <name evidence="7" type="ORF">DWX94_02545</name>
</gene>
<evidence type="ECO:0000313" key="7">
    <source>
        <dbReference type="EMBL" id="RGS43958.1"/>
    </source>
</evidence>
<accession>A0A3R5YVJ6</accession>
<reference evidence="7 8" key="1">
    <citation type="submission" date="2018-08" db="EMBL/GenBank/DDBJ databases">
        <title>A genome reference for cultivated species of the human gut microbiota.</title>
        <authorList>
            <person name="Zou Y."/>
            <person name="Xue W."/>
            <person name="Luo G."/>
        </authorList>
    </citation>
    <scope>NUCLEOTIDE SEQUENCE [LARGE SCALE GENOMIC DNA]</scope>
    <source>
        <strain evidence="7 8">AF22-21</strain>
    </source>
</reference>
<comment type="caution">
    <text evidence="7">The sequence shown here is derived from an EMBL/GenBank/DDBJ whole genome shotgun (WGS) entry which is preliminary data.</text>
</comment>
<evidence type="ECO:0000256" key="5">
    <source>
        <dbReference type="ARBA" id="ARBA00023163"/>
    </source>
</evidence>
<dbReference type="Gene3D" id="3.40.640.10">
    <property type="entry name" value="Type I PLP-dependent aspartate aminotransferase-like (Major domain)"/>
    <property type="match status" value="1"/>
</dbReference>
<dbReference type="InterPro" id="IPR015421">
    <property type="entry name" value="PyrdxlP-dep_Trfase_major"/>
</dbReference>
<keyword evidence="7" id="KW-0808">Transferase</keyword>
<evidence type="ECO:0000256" key="2">
    <source>
        <dbReference type="ARBA" id="ARBA00022898"/>
    </source>
</evidence>
<dbReference type="SMART" id="SM00345">
    <property type="entry name" value="HTH_GNTR"/>
    <property type="match status" value="1"/>
</dbReference>
<dbReference type="Pfam" id="PF00392">
    <property type="entry name" value="GntR"/>
    <property type="match status" value="1"/>
</dbReference>
<dbReference type="CDD" id="cd07377">
    <property type="entry name" value="WHTH_GntR"/>
    <property type="match status" value="1"/>
</dbReference>
<dbReference type="EMBL" id="QRVK01000003">
    <property type="protein sequence ID" value="RGS43958.1"/>
    <property type="molecule type" value="Genomic_DNA"/>
</dbReference>
<dbReference type="InterPro" id="IPR000524">
    <property type="entry name" value="Tscrpt_reg_HTH_GntR"/>
</dbReference>
<keyword evidence="3" id="KW-0805">Transcription regulation</keyword>
<keyword evidence="5" id="KW-0804">Transcription</keyword>
<keyword evidence="7" id="KW-0032">Aminotransferase</keyword>
<dbReference type="InterPro" id="IPR004839">
    <property type="entry name" value="Aminotransferase_I/II_large"/>
</dbReference>
<dbReference type="OrthoDB" id="9808770at2"/>
<dbReference type="AlphaFoldDB" id="A0A3R5YVJ6"/>
<evidence type="ECO:0000313" key="8">
    <source>
        <dbReference type="Proteomes" id="UP000283295"/>
    </source>
</evidence>
<dbReference type="CDD" id="cd00609">
    <property type="entry name" value="AAT_like"/>
    <property type="match status" value="1"/>
</dbReference>
<evidence type="ECO:0000259" key="6">
    <source>
        <dbReference type="PROSITE" id="PS50949"/>
    </source>
</evidence>
<dbReference type="InterPro" id="IPR036390">
    <property type="entry name" value="WH_DNA-bd_sf"/>
</dbReference>
<dbReference type="GO" id="GO:0003700">
    <property type="term" value="F:DNA-binding transcription factor activity"/>
    <property type="evidence" value="ECO:0007669"/>
    <property type="project" value="InterPro"/>
</dbReference>
<dbReference type="SUPFAM" id="SSF46785">
    <property type="entry name" value="Winged helix' DNA-binding domain"/>
    <property type="match status" value="1"/>
</dbReference>
<keyword evidence="4" id="KW-0238">DNA-binding</keyword>
<evidence type="ECO:0000256" key="4">
    <source>
        <dbReference type="ARBA" id="ARBA00023125"/>
    </source>
</evidence>
<name>A0A3R5YVJ6_9FIRM</name>
<dbReference type="PROSITE" id="PS50949">
    <property type="entry name" value="HTH_GNTR"/>
    <property type="match status" value="1"/>
</dbReference>
<evidence type="ECO:0000256" key="1">
    <source>
        <dbReference type="ARBA" id="ARBA00005384"/>
    </source>
</evidence>
<dbReference type="InterPro" id="IPR051446">
    <property type="entry name" value="HTH_trans_reg/aminotransferase"/>
</dbReference>
<dbReference type="GO" id="GO:0003677">
    <property type="term" value="F:DNA binding"/>
    <property type="evidence" value="ECO:0007669"/>
    <property type="project" value="UniProtKB-KW"/>
</dbReference>
<dbReference type="PANTHER" id="PTHR46577">
    <property type="entry name" value="HTH-TYPE TRANSCRIPTIONAL REGULATORY PROTEIN GABR"/>
    <property type="match status" value="1"/>
</dbReference>
<dbReference type="InterPro" id="IPR015424">
    <property type="entry name" value="PyrdxlP-dep_Trfase"/>
</dbReference>
<dbReference type="InterPro" id="IPR036388">
    <property type="entry name" value="WH-like_DNA-bd_sf"/>
</dbReference>
<feature type="domain" description="HTH gntR-type" evidence="6">
    <location>
        <begin position="12"/>
        <end position="80"/>
    </location>
</feature>
<comment type="similarity">
    <text evidence="1">In the C-terminal section; belongs to the class-I pyridoxal-phosphate-dependent aminotransferase family.</text>
</comment>
<dbReference type="PANTHER" id="PTHR46577:SF1">
    <property type="entry name" value="HTH-TYPE TRANSCRIPTIONAL REGULATORY PROTEIN GABR"/>
    <property type="match status" value="1"/>
</dbReference>